<name>A0A7W2JG98_9PSED</name>
<dbReference type="Proteomes" id="UP000556620">
    <property type="component" value="Unassembled WGS sequence"/>
</dbReference>
<dbReference type="EMBL" id="JACGCU010000004">
    <property type="protein sequence ID" value="MBA6058364.1"/>
    <property type="molecule type" value="Genomic_DNA"/>
</dbReference>
<evidence type="ECO:0000256" key="1">
    <source>
        <dbReference type="SAM" id="MobiDB-lite"/>
    </source>
</evidence>
<gene>
    <name evidence="4" type="ORF">H4B97_06520</name>
    <name evidence="3" type="ORF">H4C44_04130</name>
</gene>
<dbReference type="InterPro" id="IPR052894">
    <property type="entry name" value="AsmA-related"/>
</dbReference>
<feature type="domain" description="AsmA" evidence="2">
    <location>
        <begin position="1"/>
        <end position="633"/>
    </location>
</feature>
<dbReference type="PANTHER" id="PTHR30441:SF4">
    <property type="entry name" value="PROTEIN ASMA"/>
    <property type="match status" value="1"/>
</dbReference>
<dbReference type="RefSeq" id="WP_029887654.1">
    <property type="nucleotide sequence ID" value="NZ_BQHP01000006.1"/>
</dbReference>
<evidence type="ECO:0000313" key="6">
    <source>
        <dbReference type="Proteomes" id="UP000590738"/>
    </source>
</evidence>
<comment type="caution">
    <text evidence="3">The sequence shown here is derived from an EMBL/GenBank/DDBJ whole genome shotgun (WGS) entry which is preliminary data.</text>
</comment>
<dbReference type="Pfam" id="PF05170">
    <property type="entry name" value="AsmA"/>
    <property type="match status" value="1"/>
</dbReference>
<evidence type="ECO:0000313" key="4">
    <source>
        <dbReference type="EMBL" id="MBA6142131.1"/>
    </source>
</evidence>
<dbReference type="Proteomes" id="UP000590738">
    <property type="component" value="Unassembled WGS sequence"/>
</dbReference>
<proteinExistence type="predicted"/>
<feature type="region of interest" description="Disordered" evidence="1">
    <location>
        <begin position="125"/>
        <end position="166"/>
    </location>
</feature>
<evidence type="ECO:0000313" key="5">
    <source>
        <dbReference type="Proteomes" id="UP000556620"/>
    </source>
</evidence>
<dbReference type="GO" id="GO:0090313">
    <property type="term" value="P:regulation of protein targeting to membrane"/>
    <property type="evidence" value="ECO:0007669"/>
    <property type="project" value="TreeGrafter"/>
</dbReference>
<dbReference type="AlphaFoldDB" id="A0A7W2JG98"/>
<dbReference type="GO" id="GO:0005886">
    <property type="term" value="C:plasma membrane"/>
    <property type="evidence" value="ECO:0007669"/>
    <property type="project" value="TreeGrafter"/>
</dbReference>
<evidence type="ECO:0000259" key="2">
    <source>
        <dbReference type="Pfam" id="PF05170"/>
    </source>
</evidence>
<protein>
    <submittedName>
        <fullName evidence="3">AsmA family protein</fullName>
    </submittedName>
</protein>
<sequence length="750" mass="80369">MKAFGKILGLGLLGLLLIIVALGFALTHLFDPNDYKDEIRQLARDKAHVELTLNGDIGWSLFPWLGLELHEASIATLAKPKEPFADLQMLGLSVRVLPLLRREVQMSDVRVEGLNLTLARDEQGHGNWEDIGKPLPAQPGTATDAPAQAQASSEQKPAAADGNERPVKLDIDSLTVNNARVQYTDAKTGQSYSAESIQLSTGPVHEGANIPLKASAFVSANQPNIKARTELAGELRFDRKLKRYNFEDMRLSGETSGEPTGGKTVAFVAQGQLLVDMAANVASWNGLKVSANQLRALGELNLRDLDKTPQLSGGLSIAQFDLRTFLDGIGHPLPATNDPAAFGKLELVTRLQGTPSSLSLDDLAVKLDDSSFSGRVAIEDFAKQALRLQLKGDSFDADRYLPAKSEQAKGATAARQAEVKQQEASAVAGAGTTPLPNAPTQVAWSDDKLLPVDRLRTLDLQAELAFGSLTLDKLPIVDAQLKASGQGGLLTLQTLRGGLYNGTFDAKGTVDVRPAVPQLGVSTRIQRVPVEHFIKADGKEQAPPVKGLLTLTSDLTATGNSQKALVDTLNGSANFTINDGVLVNANLEQQLCQAIATLNRKTLTGEPRGKDTPFQELRGSLVVRNGVASNPDLKARIPGLTVNGHGDLDLRVLGMDYNIGVIVEGDQRAMPDPACQVNERYVGVEVPLHCRGPLELGAKACRLDQNGLGKVAAKLAGDRLKDKIDEKLDEKLGDKVSPELKDALKGLFKR</sequence>
<dbReference type="EMBL" id="JACGCZ010000008">
    <property type="protein sequence ID" value="MBA6142131.1"/>
    <property type="molecule type" value="Genomic_DNA"/>
</dbReference>
<dbReference type="InterPro" id="IPR007844">
    <property type="entry name" value="AsmA"/>
</dbReference>
<dbReference type="PANTHER" id="PTHR30441">
    <property type="entry name" value="DUF748 DOMAIN-CONTAINING PROTEIN"/>
    <property type="match status" value="1"/>
</dbReference>
<evidence type="ECO:0000313" key="3">
    <source>
        <dbReference type="EMBL" id="MBA6058364.1"/>
    </source>
</evidence>
<accession>A0A7W2JG98</accession>
<reference evidence="5 6" key="1">
    <citation type="submission" date="2020-07" db="EMBL/GenBank/DDBJ databases">
        <title>Diversity of carbapenemase encoding genes among Pseudomonas putida group clinical isolates in a tertiary Brazilian hospital.</title>
        <authorList>
            <person name="Alberto-Lei F."/>
            <person name="Nodari C.S."/>
            <person name="Streling A.P."/>
            <person name="Paulino J.T."/>
            <person name="Bessa-Neto F.O."/>
            <person name="Cayo R."/>
            <person name="Gales A.C."/>
        </authorList>
    </citation>
    <scope>NUCLEOTIDE SEQUENCE [LARGE SCALE GENOMIC DNA]</scope>
    <source>
        <strain evidence="4 6">12273</strain>
        <strain evidence="3 5">14535</strain>
    </source>
</reference>
<organism evidence="3 5">
    <name type="scientific">Pseudomonas juntendi</name>
    <dbReference type="NCBI Taxonomy" id="2666183"/>
    <lineage>
        <taxon>Bacteria</taxon>
        <taxon>Pseudomonadati</taxon>
        <taxon>Pseudomonadota</taxon>
        <taxon>Gammaproteobacteria</taxon>
        <taxon>Pseudomonadales</taxon>
        <taxon>Pseudomonadaceae</taxon>
        <taxon>Pseudomonas</taxon>
    </lineage>
</organism>